<evidence type="ECO:0000259" key="10">
    <source>
        <dbReference type="PROSITE" id="PS50929"/>
    </source>
</evidence>
<keyword evidence="3 8" id="KW-0812">Transmembrane</keyword>
<dbReference type="GO" id="GO:0005524">
    <property type="term" value="F:ATP binding"/>
    <property type="evidence" value="ECO:0007669"/>
    <property type="project" value="UniProtKB-KW"/>
</dbReference>
<sequence>MNAMRGDGGGGHGGGFGVGRHHDFGDDALTRFDTGVVRRLFGFVRPYRRILAGALLAVALATAVQVSIPLTVRYAVDSTVGHSEFPLYAVMTGFALLIALNGVLGYLQESISARLAQRVIFDLRRAMFAHLQDVSLSFLDQTQVGRLMARLQSDVNALQEFMENSVSAIGDFFLLLGIIAVLLWMDLRLGLLTLSVLPVLVLVRAVWIPWARPKFRRAREASSSANAALAENINGIRTVQENRREAVNFDRYRVRARENLDAQIASSQASQIMVPAVDILTGVAMGIVVIVGGDKVLTGELGVGVMVAYIFYVQRFFDPIRTLSMQYTTMQSAMAAGHRIFDVLDVPVAIRDKPAAIKLKDQEPSIEFRQVTFGYRPGQPVLHDVSLWVEPYQTVALVGPTGSGKTSITALTHRFYDVWQGAVLVGGVDVRDVTQDSLGHTISMVLQEPFLFSGTIFDNIRYGVPDASREDVVTAAKAVSAHGFIERMPAGYDTLLGQRGRNLSIGQRQLLSFARALLADPKILILDEATANIDSFTERDIQQALKKLLKGRTSLVIAHRLATIRDADLIVVLDHGRIVEQGSHAQLLVKGGLYARLHASSHGSFDELP</sequence>
<name>A0A2W4TBQ0_9GAMM</name>
<protein>
    <submittedName>
        <fullName evidence="11">Multidrug ABC transporter</fullName>
    </submittedName>
</protein>
<feature type="transmembrane region" description="Helical" evidence="8">
    <location>
        <begin position="191"/>
        <end position="210"/>
    </location>
</feature>
<organism evidence="11 12">
    <name type="scientific">Candidatus Methylumidiphilus alinenensis</name>
    <dbReference type="NCBI Taxonomy" id="2202197"/>
    <lineage>
        <taxon>Bacteria</taxon>
        <taxon>Pseudomonadati</taxon>
        <taxon>Pseudomonadota</taxon>
        <taxon>Gammaproteobacteria</taxon>
        <taxon>Methylococcales</taxon>
        <taxon>Candidatus Methylumidiphilus</taxon>
    </lineage>
</organism>
<proteinExistence type="predicted"/>
<feature type="domain" description="ABC transporter" evidence="9">
    <location>
        <begin position="366"/>
        <end position="600"/>
    </location>
</feature>
<keyword evidence="7 8" id="KW-0472">Membrane</keyword>
<dbReference type="InterPro" id="IPR003439">
    <property type="entry name" value="ABC_transporter-like_ATP-bd"/>
</dbReference>
<evidence type="ECO:0000256" key="6">
    <source>
        <dbReference type="ARBA" id="ARBA00022989"/>
    </source>
</evidence>
<dbReference type="Proteomes" id="UP000249396">
    <property type="component" value="Unassembled WGS sequence"/>
</dbReference>
<dbReference type="PANTHER" id="PTHR43394">
    <property type="entry name" value="ATP-DEPENDENT PERMEASE MDL1, MITOCHONDRIAL"/>
    <property type="match status" value="1"/>
</dbReference>
<keyword evidence="2" id="KW-0813">Transport</keyword>
<evidence type="ECO:0000256" key="5">
    <source>
        <dbReference type="ARBA" id="ARBA00022840"/>
    </source>
</evidence>
<evidence type="ECO:0000259" key="9">
    <source>
        <dbReference type="PROSITE" id="PS50893"/>
    </source>
</evidence>
<evidence type="ECO:0000256" key="1">
    <source>
        <dbReference type="ARBA" id="ARBA00004651"/>
    </source>
</evidence>
<dbReference type="InterPro" id="IPR036640">
    <property type="entry name" value="ABC1_TM_sf"/>
</dbReference>
<evidence type="ECO:0000313" key="12">
    <source>
        <dbReference type="Proteomes" id="UP000249396"/>
    </source>
</evidence>
<dbReference type="SMART" id="SM00382">
    <property type="entry name" value="AAA"/>
    <property type="match status" value="1"/>
</dbReference>
<feature type="transmembrane region" description="Helical" evidence="8">
    <location>
        <begin position="272"/>
        <end position="291"/>
    </location>
</feature>
<keyword evidence="4" id="KW-0547">Nucleotide-binding</keyword>
<dbReference type="GO" id="GO:0015421">
    <property type="term" value="F:ABC-type oligopeptide transporter activity"/>
    <property type="evidence" value="ECO:0007669"/>
    <property type="project" value="TreeGrafter"/>
</dbReference>
<feature type="domain" description="ABC transmembrane type-1" evidence="10">
    <location>
        <begin position="52"/>
        <end position="332"/>
    </location>
</feature>
<dbReference type="SUPFAM" id="SSF90123">
    <property type="entry name" value="ABC transporter transmembrane region"/>
    <property type="match status" value="1"/>
</dbReference>
<keyword evidence="5" id="KW-0067">ATP-binding</keyword>
<evidence type="ECO:0000256" key="3">
    <source>
        <dbReference type="ARBA" id="ARBA00022692"/>
    </source>
</evidence>
<evidence type="ECO:0000256" key="2">
    <source>
        <dbReference type="ARBA" id="ARBA00022448"/>
    </source>
</evidence>
<dbReference type="PANTHER" id="PTHR43394:SF1">
    <property type="entry name" value="ATP-BINDING CASSETTE SUB-FAMILY B MEMBER 10, MITOCHONDRIAL"/>
    <property type="match status" value="1"/>
</dbReference>
<dbReference type="GO" id="GO:0016887">
    <property type="term" value="F:ATP hydrolysis activity"/>
    <property type="evidence" value="ECO:0007669"/>
    <property type="project" value="InterPro"/>
</dbReference>
<dbReference type="GO" id="GO:0005886">
    <property type="term" value="C:plasma membrane"/>
    <property type="evidence" value="ECO:0007669"/>
    <property type="project" value="UniProtKB-SubCell"/>
</dbReference>
<dbReference type="PROSITE" id="PS50893">
    <property type="entry name" value="ABC_TRANSPORTER_2"/>
    <property type="match status" value="1"/>
</dbReference>
<reference evidence="11 12" key="1">
    <citation type="journal article" date="2018" name="Aquat. Microb. Ecol.">
        <title>Gammaproteobacterial methanotrophs dominate.</title>
        <authorList>
            <person name="Rissanen A.J."/>
            <person name="Saarenheimo J."/>
            <person name="Tiirola M."/>
            <person name="Peura S."/>
            <person name="Aalto S.L."/>
            <person name="Karvinen A."/>
            <person name="Nykanen H."/>
        </authorList>
    </citation>
    <scope>NUCLEOTIDE SEQUENCE [LARGE SCALE GENOMIC DNA]</scope>
    <source>
        <strain evidence="11">AMbin10</strain>
    </source>
</reference>
<dbReference type="InterPro" id="IPR003593">
    <property type="entry name" value="AAA+_ATPase"/>
</dbReference>
<comment type="caution">
    <text evidence="11">The sequence shown here is derived from an EMBL/GenBank/DDBJ whole genome shotgun (WGS) entry which is preliminary data.</text>
</comment>
<evidence type="ECO:0000256" key="8">
    <source>
        <dbReference type="SAM" id="Phobius"/>
    </source>
</evidence>
<dbReference type="Pfam" id="PF00005">
    <property type="entry name" value="ABC_tran"/>
    <property type="match status" value="1"/>
</dbReference>
<feature type="transmembrane region" description="Helical" evidence="8">
    <location>
        <begin position="50"/>
        <end position="68"/>
    </location>
</feature>
<dbReference type="Gene3D" id="3.40.50.300">
    <property type="entry name" value="P-loop containing nucleotide triphosphate hydrolases"/>
    <property type="match status" value="1"/>
</dbReference>
<evidence type="ECO:0000313" key="11">
    <source>
        <dbReference type="EMBL" id="PZN82034.1"/>
    </source>
</evidence>
<feature type="transmembrane region" description="Helical" evidence="8">
    <location>
        <begin position="88"/>
        <end position="107"/>
    </location>
</feature>
<dbReference type="InterPro" id="IPR027417">
    <property type="entry name" value="P-loop_NTPase"/>
</dbReference>
<feature type="transmembrane region" description="Helical" evidence="8">
    <location>
        <begin position="297"/>
        <end position="317"/>
    </location>
</feature>
<dbReference type="Pfam" id="PF00664">
    <property type="entry name" value="ABC_membrane"/>
    <property type="match status" value="1"/>
</dbReference>
<gene>
    <name evidence="11" type="ORF">DM484_07095</name>
</gene>
<dbReference type="EMBL" id="QJPH01000238">
    <property type="protein sequence ID" value="PZN82034.1"/>
    <property type="molecule type" value="Genomic_DNA"/>
</dbReference>
<evidence type="ECO:0000256" key="7">
    <source>
        <dbReference type="ARBA" id="ARBA00023136"/>
    </source>
</evidence>
<dbReference type="InterPro" id="IPR039421">
    <property type="entry name" value="Type_1_exporter"/>
</dbReference>
<dbReference type="CDD" id="cd03254">
    <property type="entry name" value="ABCC_Glucan_exporter_like"/>
    <property type="match status" value="1"/>
</dbReference>
<evidence type="ECO:0000256" key="4">
    <source>
        <dbReference type="ARBA" id="ARBA00022741"/>
    </source>
</evidence>
<dbReference type="PROSITE" id="PS50929">
    <property type="entry name" value="ABC_TM1F"/>
    <property type="match status" value="1"/>
</dbReference>
<keyword evidence="6 8" id="KW-1133">Transmembrane helix</keyword>
<dbReference type="SUPFAM" id="SSF52540">
    <property type="entry name" value="P-loop containing nucleoside triphosphate hydrolases"/>
    <property type="match status" value="1"/>
</dbReference>
<dbReference type="AlphaFoldDB" id="A0A2W4TBQ0"/>
<feature type="transmembrane region" description="Helical" evidence="8">
    <location>
        <begin position="166"/>
        <end position="185"/>
    </location>
</feature>
<dbReference type="InterPro" id="IPR011527">
    <property type="entry name" value="ABC1_TM_dom"/>
</dbReference>
<dbReference type="Gene3D" id="1.20.1560.10">
    <property type="entry name" value="ABC transporter type 1, transmembrane domain"/>
    <property type="match status" value="1"/>
</dbReference>
<dbReference type="FunFam" id="3.40.50.300:FF:000287">
    <property type="entry name" value="Multidrug ABC transporter ATP-binding protein"/>
    <property type="match status" value="1"/>
</dbReference>
<comment type="subcellular location">
    <subcellularLocation>
        <location evidence="1">Cell membrane</location>
        <topology evidence="1">Multi-pass membrane protein</topology>
    </subcellularLocation>
</comment>
<accession>A0A2W4TBQ0</accession>